<keyword evidence="11" id="KW-0460">Magnesium</keyword>
<dbReference type="PANTHER" id="PTHR32057:SF14">
    <property type="entry name" value="PROTEIN ADENYLYLTRANSFERASE SELO, MITOCHONDRIAL"/>
    <property type="match status" value="1"/>
</dbReference>
<keyword evidence="5" id="KW-0813">Transport</keyword>
<dbReference type="InterPro" id="IPR042491">
    <property type="entry name" value="Vps35_C"/>
</dbReference>
<keyword evidence="8" id="KW-0479">Metal-binding</keyword>
<evidence type="ECO:0000256" key="5">
    <source>
        <dbReference type="ARBA" id="ARBA00022448"/>
    </source>
</evidence>
<dbReference type="HAMAP" id="MF_00692">
    <property type="entry name" value="SelO"/>
    <property type="match status" value="1"/>
</dbReference>
<keyword evidence="7" id="KW-0548">Nucleotidyltransferase</keyword>
<dbReference type="InterPro" id="IPR003846">
    <property type="entry name" value="SelO"/>
</dbReference>
<proteinExistence type="inferred from homology"/>
<evidence type="ECO:0000256" key="8">
    <source>
        <dbReference type="ARBA" id="ARBA00022723"/>
    </source>
</evidence>
<name>A0ABN9U719_9DINO</name>
<dbReference type="PANTHER" id="PTHR32057">
    <property type="entry name" value="PROTEIN ADENYLYLTRANSFERASE SELO, MITOCHONDRIAL"/>
    <property type="match status" value="1"/>
</dbReference>
<evidence type="ECO:0000256" key="12">
    <source>
        <dbReference type="ARBA" id="ARBA00022927"/>
    </source>
</evidence>
<evidence type="ECO:0000256" key="3">
    <source>
        <dbReference type="ARBA" id="ARBA00006536"/>
    </source>
</evidence>
<dbReference type="Pfam" id="PF03635">
    <property type="entry name" value="Vps35"/>
    <property type="match status" value="1"/>
</dbReference>
<comment type="cofactor">
    <cofactor evidence="1">
        <name>Mg(2+)</name>
        <dbReference type="ChEBI" id="CHEBI:18420"/>
    </cofactor>
</comment>
<evidence type="ECO:0000256" key="6">
    <source>
        <dbReference type="ARBA" id="ARBA00022679"/>
    </source>
</evidence>
<evidence type="ECO:0000256" key="4">
    <source>
        <dbReference type="ARBA" id="ARBA00009747"/>
    </source>
</evidence>
<evidence type="ECO:0000256" key="2">
    <source>
        <dbReference type="ARBA" id="ARBA00004170"/>
    </source>
</evidence>
<evidence type="ECO:0000313" key="16">
    <source>
        <dbReference type="EMBL" id="CAK0854633.1"/>
    </source>
</evidence>
<keyword evidence="17" id="KW-1185">Reference proteome</keyword>
<accession>A0ABN9U719</accession>
<evidence type="ECO:0000256" key="1">
    <source>
        <dbReference type="ARBA" id="ARBA00001946"/>
    </source>
</evidence>
<evidence type="ECO:0000313" key="17">
    <source>
        <dbReference type="Proteomes" id="UP001189429"/>
    </source>
</evidence>
<dbReference type="EMBL" id="CAUYUJ010015492">
    <property type="protein sequence ID" value="CAK0854633.1"/>
    <property type="molecule type" value="Genomic_DNA"/>
</dbReference>
<dbReference type="Proteomes" id="UP001189429">
    <property type="component" value="Unassembled WGS sequence"/>
</dbReference>
<organism evidence="16 17">
    <name type="scientific">Prorocentrum cordatum</name>
    <dbReference type="NCBI Taxonomy" id="2364126"/>
    <lineage>
        <taxon>Eukaryota</taxon>
        <taxon>Sar</taxon>
        <taxon>Alveolata</taxon>
        <taxon>Dinophyceae</taxon>
        <taxon>Prorocentrales</taxon>
        <taxon>Prorocentraceae</taxon>
        <taxon>Prorocentrum</taxon>
    </lineage>
</organism>
<keyword evidence="9" id="KW-0547">Nucleotide-binding</keyword>
<reference evidence="16" key="1">
    <citation type="submission" date="2023-10" db="EMBL/GenBank/DDBJ databases">
        <authorList>
            <person name="Chen Y."/>
            <person name="Shah S."/>
            <person name="Dougan E. K."/>
            <person name="Thang M."/>
            <person name="Chan C."/>
        </authorList>
    </citation>
    <scope>NUCLEOTIDE SEQUENCE [LARGE SCALE GENOMIC DNA]</scope>
</reference>
<dbReference type="Gene3D" id="1.25.40.660">
    <property type="entry name" value="Vacuolar protein sorting-associated protein 35, helical subcomplex Vps35-C"/>
    <property type="match status" value="1"/>
</dbReference>
<keyword evidence="6" id="KW-0808">Transferase</keyword>
<evidence type="ECO:0000256" key="15">
    <source>
        <dbReference type="SAM" id="MobiDB-lite"/>
    </source>
</evidence>
<comment type="caution">
    <text evidence="16">The sequence shown here is derived from an EMBL/GenBank/DDBJ whole genome shotgun (WGS) entry which is preliminary data.</text>
</comment>
<feature type="non-terminal residue" evidence="16">
    <location>
        <position position="1"/>
    </location>
</feature>
<keyword evidence="12" id="KW-0653">Protein transport</keyword>
<evidence type="ECO:0000256" key="13">
    <source>
        <dbReference type="ARBA" id="ARBA00023136"/>
    </source>
</evidence>
<evidence type="ECO:0000256" key="14">
    <source>
        <dbReference type="ARBA" id="ARBA00031547"/>
    </source>
</evidence>
<feature type="region of interest" description="Disordered" evidence="15">
    <location>
        <begin position="404"/>
        <end position="432"/>
    </location>
</feature>
<evidence type="ECO:0000256" key="7">
    <source>
        <dbReference type="ARBA" id="ARBA00022695"/>
    </source>
</evidence>
<evidence type="ECO:0000256" key="10">
    <source>
        <dbReference type="ARBA" id="ARBA00022840"/>
    </source>
</evidence>
<evidence type="ECO:0000256" key="11">
    <source>
        <dbReference type="ARBA" id="ARBA00022842"/>
    </source>
</evidence>
<gene>
    <name evidence="16" type="ORF">PCOR1329_LOCUS45659</name>
</gene>
<evidence type="ECO:0000256" key="9">
    <source>
        <dbReference type="ARBA" id="ARBA00022741"/>
    </source>
</evidence>
<feature type="compositionally biased region" description="Low complexity" evidence="15">
    <location>
        <begin position="412"/>
        <end position="427"/>
    </location>
</feature>
<comment type="similarity">
    <text evidence="4">Belongs to the SELO family.</text>
</comment>
<keyword evidence="10" id="KW-0067">ATP-binding</keyword>
<dbReference type="Pfam" id="PF02696">
    <property type="entry name" value="SelO"/>
    <property type="match status" value="2"/>
</dbReference>
<sequence>DIIMQSTAELVKTYCTRAGVDKLEGPAAEKVVELLSSPLKSQSLGVLDMEHYPTLLDCLGYSTRKQVALSLVTGVLENDMKLESVDTVNSLFKFIAPLVTDQPDTPGNETKTAEFVSEQQQVCRLVHQICSGDPDTDFQMLTAARNFFGQGGQQRLVHSLPPVFYAATALVPRILEAERQRVESGVEGNAPAVTVKKVFQFVHKTTTALMSSAAAPETALQLWLVAAAVTDQVDKNSGNPGFFESICFEFLTQALICFEEEIIESSKQFNGVFKLVGALQQLTCLEEENFDTVAAKIAQHAARLLKKPMQCRAVAACSHLFWCDARRDGQKVLECMQKCLKIIDNLVQSDRKQAASPQSSPAKRAGGCRTRLRHRPCSAEALFRQALFWPALFRRGPGLASAAGARARRPRGAPGFPAAAPAPASAPEGERKQIETWETEIQDKLDQCQQIVDTLKGAKIMKDLQKEIVFGEVKYARKEQATFCGRAYKQDKDGSINVTMEAYVKSVDSSSSDSLFKPELPVKPVKVKSRCHGSGRAPAFASGCAALLAVAAAPGGRGGRRGGGAPRAVAAARAAGGGTLEALGSSCDNSWVRDLVQDPEAAQHAPNRRSREVRSGHWVPLEPEALGEPYLVATSAEMLRNLGLSEEEAGTERFARLFSGDLSVVDGLQAWATPYALSIYGHEMYQNCPFGNGNGYGDGRAMSIGEFVGPDGQRWELQLKGAGRTPFCRGADGRAVLRSSVREFLVSEAMHHLGVPTTRAVSLVASRSDTVMRPWYSAGRSVAADVSDADLDPTLRRLLQQQRGLDFDALDEEVKDQLREQLRSQMRQRGGGGQDPDMMQQEACAITCRAARSFLRIGHVELFARRARGGDPGRLRELELLLEHALAREYPDVEPGQPLQVRALGMLRAASRRISSLAAEWVRVGYVQGNFNSDNCLVGGRTMDYGPFGFLERYEPLWNMWVGGAEKYGFLNQPQAACKNFESLAAAVAPILSDEQQGMVPEIVEEFKRLSAEALDDVWRRKLGLDLPEEGAQLFASLEPLLRASGADWTLFWRSLARVPGAASPDASDGELMEPLRTSLGGGLTAEGEARWAEWLREWLAASPSGPSMRQANPKYVPREWMLVEAYSAAQRGDRGPLEELQALFREPYAEWPELEDRFFRTTPPEAVRRGGTAFMS</sequence>
<dbReference type="InterPro" id="IPR005378">
    <property type="entry name" value="Vps35"/>
</dbReference>
<comment type="similarity">
    <text evidence="3">Belongs to the VPS35 family.</text>
</comment>
<comment type="subcellular location">
    <subcellularLocation>
        <location evidence="2">Membrane</location>
        <topology evidence="2">Peripheral membrane protein</topology>
    </subcellularLocation>
</comment>
<keyword evidence="13" id="KW-0472">Membrane</keyword>
<protein>
    <recommendedName>
        <fullName evidence="14">Selenoprotein O</fullName>
    </recommendedName>
</protein>